<proteinExistence type="predicted"/>
<evidence type="ECO:0000256" key="1">
    <source>
        <dbReference type="SAM" id="MobiDB-lite"/>
    </source>
</evidence>
<dbReference type="EMBL" id="JRYB01000001">
    <property type="protein sequence ID" value="OIJ40159.1"/>
    <property type="molecule type" value="Genomic_DNA"/>
</dbReference>
<feature type="chain" id="PRO_5010226069" evidence="2">
    <location>
        <begin position="20"/>
        <end position="87"/>
    </location>
</feature>
<evidence type="ECO:0000313" key="3">
    <source>
        <dbReference type="EMBL" id="OIJ40159.1"/>
    </source>
</evidence>
<accession>A0A1S2N513</accession>
<dbReference type="Proteomes" id="UP000180246">
    <property type="component" value="Unassembled WGS sequence"/>
</dbReference>
<keyword evidence="2" id="KW-0732">Signal</keyword>
<feature type="compositionally biased region" description="Low complexity" evidence="1">
    <location>
        <begin position="42"/>
        <end position="75"/>
    </location>
</feature>
<dbReference type="PROSITE" id="PS51257">
    <property type="entry name" value="PROKAR_LIPOPROTEIN"/>
    <property type="match status" value="1"/>
</dbReference>
<sequence>MKRTVQSAVLAGMMAFGLAACNTTDTTTDSMRGSTGTGAATGSGVQTPSTNGGANSWNSGANGASGVNAAAGTTSNNQQTTDMPVSR</sequence>
<name>A0A1S2N513_9BURK</name>
<keyword evidence="3" id="KW-0449">Lipoprotein</keyword>
<organism evidence="3 4">
    <name type="scientific">Massilia timonae</name>
    <dbReference type="NCBI Taxonomy" id="47229"/>
    <lineage>
        <taxon>Bacteria</taxon>
        <taxon>Pseudomonadati</taxon>
        <taxon>Pseudomonadota</taxon>
        <taxon>Betaproteobacteria</taxon>
        <taxon>Burkholderiales</taxon>
        <taxon>Oxalobacteraceae</taxon>
        <taxon>Telluria group</taxon>
        <taxon>Massilia</taxon>
    </lineage>
</organism>
<comment type="caution">
    <text evidence="3">The sequence shown here is derived from an EMBL/GenBank/DDBJ whole genome shotgun (WGS) entry which is preliminary data.</text>
</comment>
<evidence type="ECO:0000313" key="4">
    <source>
        <dbReference type="Proteomes" id="UP000180246"/>
    </source>
</evidence>
<dbReference type="RefSeq" id="WP_143054596.1">
    <property type="nucleotide sequence ID" value="NZ_JRYB01000001.1"/>
</dbReference>
<reference evidence="3 4" key="1">
    <citation type="submission" date="2014-10" db="EMBL/GenBank/DDBJ databases">
        <authorList>
            <person name="Seo M.-J."/>
            <person name="Seok Y.J."/>
            <person name="Cha I.-T."/>
        </authorList>
    </citation>
    <scope>NUCLEOTIDE SEQUENCE [LARGE SCALE GENOMIC DNA]</scope>
    <source>
        <strain evidence="3 4">NEU</strain>
    </source>
</reference>
<dbReference type="AlphaFoldDB" id="A0A1S2N513"/>
<feature type="signal peptide" evidence="2">
    <location>
        <begin position="1"/>
        <end position="19"/>
    </location>
</feature>
<gene>
    <name evidence="3" type="ORF">LO55_4397</name>
</gene>
<feature type="compositionally biased region" description="Polar residues" evidence="1">
    <location>
        <begin position="76"/>
        <end position="87"/>
    </location>
</feature>
<protein>
    <submittedName>
        <fullName evidence="3">Putative lipoprotein</fullName>
    </submittedName>
</protein>
<feature type="region of interest" description="Disordered" evidence="1">
    <location>
        <begin position="24"/>
        <end position="87"/>
    </location>
</feature>
<evidence type="ECO:0000256" key="2">
    <source>
        <dbReference type="SAM" id="SignalP"/>
    </source>
</evidence>